<evidence type="ECO:0000256" key="3">
    <source>
        <dbReference type="ARBA" id="ARBA00022525"/>
    </source>
</evidence>
<dbReference type="SUPFAM" id="SSF47565">
    <property type="entry name" value="Insect pheromone/odorant-binding proteins"/>
    <property type="match status" value="1"/>
</dbReference>
<comment type="caution">
    <text evidence="5">The sequence shown here is derived from an EMBL/GenBank/DDBJ whole genome shotgun (WGS) entry which is preliminary data.</text>
</comment>
<reference evidence="5" key="1">
    <citation type="journal article" date="2021" name="Mol. Ecol. Resour.">
        <title>Phylogenomic analyses of the genus Drosophila reveals genomic signals of climate adaptation.</title>
        <authorList>
            <person name="Li F."/>
            <person name="Rane R.V."/>
            <person name="Luria V."/>
            <person name="Xiong Z."/>
            <person name="Chen J."/>
            <person name="Li Z."/>
            <person name="Catullo R.A."/>
            <person name="Griffin P.C."/>
            <person name="Schiffer M."/>
            <person name="Pearce S."/>
            <person name="Lee S.F."/>
            <person name="McElroy K."/>
            <person name="Stocker A."/>
            <person name="Shirriffs J."/>
            <person name="Cockerell F."/>
            <person name="Coppin C."/>
            <person name="Sgro C.M."/>
            <person name="Karger A."/>
            <person name="Cain J.W."/>
            <person name="Weber J.A."/>
            <person name="Santpere G."/>
            <person name="Kirschner M.W."/>
            <person name="Hoffmann A.A."/>
            <person name="Oakeshott J.G."/>
            <person name="Zhang G."/>
        </authorList>
    </citation>
    <scope>NUCLEOTIDE SEQUENCE</scope>
    <source>
        <strain evidence="5">BGI-SZ-2011g</strain>
    </source>
</reference>
<dbReference type="EMBL" id="JAJJHW010003889">
    <property type="protein sequence ID" value="KAH8355055.1"/>
    <property type="molecule type" value="Genomic_DNA"/>
</dbReference>
<feature type="non-terminal residue" evidence="5">
    <location>
        <position position="1"/>
    </location>
</feature>
<dbReference type="Gene3D" id="1.10.238.20">
    <property type="entry name" value="Pheromone/general odorant binding protein domain"/>
    <property type="match status" value="1"/>
</dbReference>
<dbReference type="CDD" id="cd23992">
    <property type="entry name" value="PBP_GOBP"/>
    <property type="match status" value="1"/>
</dbReference>
<dbReference type="PANTHER" id="PTHR11857:SF43">
    <property type="entry name" value="GEO07291P1-RELATED"/>
    <property type="match status" value="1"/>
</dbReference>
<organism evidence="5 6">
    <name type="scientific">Drosophila rubida</name>
    <dbReference type="NCBI Taxonomy" id="30044"/>
    <lineage>
        <taxon>Eukaryota</taxon>
        <taxon>Metazoa</taxon>
        <taxon>Ecdysozoa</taxon>
        <taxon>Arthropoda</taxon>
        <taxon>Hexapoda</taxon>
        <taxon>Insecta</taxon>
        <taxon>Pterygota</taxon>
        <taxon>Neoptera</taxon>
        <taxon>Endopterygota</taxon>
        <taxon>Diptera</taxon>
        <taxon>Brachycera</taxon>
        <taxon>Muscomorpha</taxon>
        <taxon>Ephydroidea</taxon>
        <taxon>Drosophilidae</taxon>
        <taxon>Drosophila</taxon>
    </lineage>
</organism>
<dbReference type="InterPro" id="IPR006170">
    <property type="entry name" value="PBP/GOBP"/>
</dbReference>
<feature type="non-terminal residue" evidence="5">
    <location>
        <position position="192"/>
    </location>
</feature>
<comment type="subcellular location">
    <subcellularLocation>
        <location evidence="1">Secreted</location>
    </subcellularLocation>
</comment>
<dbReference type="PANTHER" id="PTHR11857">
    <property type="entry name" value="ODORANT BINDING PROTEIN-RELATED"/>
    <property type="match status" value="1"/>
</dbReference>
<evidence type="ECO:0000313" key="5">
    <source>
        <dbReference type="EMBL" id="KAH8355055.1"/>
    </source>
</evidence>
<keyword evidence="6" id="KW-1185">Reference proteome</keyword>
<evidence type="ECO:0008006" key="7">
    <source>
        <dbReference type="Google" id="ProtNLM"/>
    </source>
</evidence>
<evidence type="ECO:0000256" key="4">
    <source>
        <dbReference type="ARBA" id="ARBA00022729"/>
    </source>
</evidence>
<keyword evidence="3" id="KW-0964">Secreted</keyword>
<evidence type="ECO:0000256" key="2">
    <source>
        <dbReference type="ARBA" id="ARBA00008098"/>
    </source>
</evidence>
<name>A0AAD4JSS3_9MUSC</name>
<evidence type="ECO:0000313" key="6">
    <source>
        <dbReference type="Proteomes" id="UP001200034"/>
    </source>
</evidence>
<dbReference type="GO" id="GO:0005549">
    <property type="term" value="F:odorant binding"/>
    <property type="evidence" value="ECO:0007669"/>
    <property type="project" value="InterPro"/>
</dbReference>
<dbReference type="GO" id="GO:0005615">
    <property type="term" value="C:extracellular space"/>
    <property type="evidence" value="ECO:0007669"/>
    <property type="project" value="TreeGrafter"/>
</dbReference>
<gene>
    <name evidence="5" type="ORF">KR093_004546</name>
</gene>
<protein>
    <recommendedName>
        <fullName evidence="7">Odorant-binding protein 56c</fullName>
    </recommendedName>
</protein>
<keyword evidence="4" id="KW-0732">Signal</keyword>
<accession>A0AAD4JSS3</accession>
<sequence>TRSLSVSLNMSLTRNEIEDRNQTTPATPKITRDLLQSCMRETEISMSQLKLFRLSLLFNENSSNDPDLDLAAGNVDDNLKNGNNLPDMDYENTVQLPSLDLKRNEPLHCFVRCLYDSLGLIHYEMMLEEAFKLEVQSLLQRQKPDLTECRDITSTNRCEAAYKLRLCYNHLKNLETEQRLREVLEHSEANSD</sequence>
<proteinExistence type="inferred from homology"/>
<dbReference type="AlphaFoldDB" id="A0AAD4JSS3"/>
<evidence type="ECO:0000256" key="1">
    <source>
        <dbReference type="ARBA" id="ARBA00004613"/>
    </source>
</evidence>
<dbReference type="Proteomes" id="UP001200034">
    <property type="component" value="Unassembled WGS sequence"/>
</dbReference>
<comment type="similarity">
    <text evidence="2">Belongs to the PBP/GOBP family.</text>
</comment>
<dbReference type="Pfam" id="PF01395">
    <property type="entry name" value="PBP_GOBP"/>
    <property type="match status" value="1"/>
</dbReference>
<dbReference type="InterPro" id="IPR036728">
    <property type="entry name" value="PBP_GOBP_sf"/>
</dbReference>
<dbReference type="GO" id="GO:0007608">
    <property type="term" value="P:sensory perception of smell"/>
    <property type="evidence" value="ECO:0007669"/>
    <property type="project" value="TreeGrafter"/>
</dbReference>